<comment type="function">
    <text evidence="13">Allosteric enzyme that catalyzes the rate-limiting step in glycogen catabolism, the phosphorolytic cleavage of glycogen to produce glucose-1-phosphate, and plays a central role in maintaining cellular and organismal glucose homeostasis.</text>
</comment>
<keyword evidence="6" id="KW-0021">Allosteric enzyme</keyword>
<dbReference type="Gene3D" id="3.40.50.2000">
    <property type="entry name" value="Glycogen Phosphorylase B"/>
    <property type="match status" value="2"/>
</dbReference>
<dbReference type="PROSITE" id="PS00102">
    <property type="entry name" value="PHOSPHORYLASE"/>
    <property type="match status" value="1"/>
</dbReference>
<dbReference type="GO" id="GO:0008184">
    <property type="term" value="F:glycogen phosphorylase activity"/>
    <property type="evidence" value="ECO:0007669"/>
    <property type="project" value="InterPro"/>
</dbReference>
<comment type="subcellular location">
    <subcellularLocation>
        <location evidence="3">Cytoplasm</location>
    </subcellularLocation>
</comment>
<protein>
    <recommendedName>
        <fullName evidence="13">Alpha-1,4 glucan phosphorylase</fullName>
        <ecNumber evidence="13">2.4.1.1</ecNumber>
    </recommendedName>
</protein>
<dbReference type="InterPro" id="IPR035090">
    <property type="entry name" value="Pyridoxal_P_attach_site"/>
</dbReference>
<dbReference type="RefSeq" id="WP_349281739.1">
    <property type="nucleotide sequence ID" value="NZ_CBCSCU010000003.1"/>
</dbReference>
<accession>A0AAU7LXD5</accession>
<evidence type="ECO:0000256" key="5">
    <source>
        <dbReference type="ARBA" id="ARBA00022490"/>
    </source>
</evidence>
<evidence type="ECO:0000256" key="12">
    <source>
        <dbReference type="PIRSR" id="PIRSR000460-1"/>
    </source>
</evidence>
<gene>
    <name evidence="14" type="ORF">ABLV49_15335</name>
</gene>
<dbReference type="Pfam" id="PF00343">
    <property type="entry name" value="Phosphorylase"/>
    <property type="match status" value="1"/>
</dbReference>
<dbReference type="PANTHER" id="PTHR11468:SF3">
    <property type="entry name" value="GLYCOGEN PHOSPHORYLASE, LIVER FORM"/>
    <property type="match status" value="1"/>
</dbReference>
<keyword evidence="8 13" id="KW-0808">Transferase</keyword>
<dbReference type="PIRSF" id="PIRSF000460">
    <property type="entry name" value="Pprylas_GlgP"/>
    <property type="match status" value="1"/>
</dbReference>
<evidence type="ECO:0000256" key="13">
    <source>
        <dbReference type="RuleBase" id="RU000587"/>
    </source>
</evidence>
<evidence type="ECO:0000256" key="9">
    <source>
        <dbReference type="ARBA" id="ARBA00022898"/>
    </source>
</evidence>
<comment type="catalytic activity">
    <reaction evidence="1 13">
        <text>[(1-&gt;4)-alpha-D-glucosyl](n) + phosphate = [(1-&gt;4)-alpha-D-glucosyl](n-1) + alpha-D-glucose 1-phosphate</text>
        <dbReference type="Rhea" id="RHEA:41732"/>
        <dbReference type="Rhea" id="RHEA-COMP:9584"/>
        <dbReference type="Rhea" id="RHEA-COMP:9586"/>
        <dbReference type="ChEBI" id="CHEBI:15444"/>
        <dbReference type="ChEBI" id="CHEBI:43474"/>
        <dbReference type="ChEBI" id="CHEBI:58601"/>
        <dbReference type="EC" id="2.4.1.1"/>
    </reaction>
</comment>
<name>A0AAU7LXD5_9BURK</name>
<keyword evidence="9 12" id="KW-0663">Pyridoxal phosphate</keyword>
<evidence type="ECO:0000313" key="14">
    <source>
        <dbReference type="EMBL" id="XBP72304.1"/>
    </source>
</evidence>
<dbReference type="GO" id="GO:0005980">
    <property type="term" value="P:glycogen catabolic process"/>
    <property type="evidence" value="ECO:0007669"/>
    <property type="project" value="UniProtKB-ARBA"/>
</dbReference>
<dbReference type="GO" id="GO:0005737">
    <property type="term" value="C:cytoplasm"/>
    <property type="evidence" value="ECO:0007669"/>
    <property type="project" value="UniProtKB-SubCell"/>
</dbReference>
<evidence type="ECO:0000256" key="3">
    <source>
        <dbReference type="ARBA" id="ARBA00004496"/>
    </source>
</evidence>
<dbReference type="EMBL" id="CP157675">
    <property type="protein sequence ID" value="XBP72304.1"/>
    <property type="molecule type" value="Genomic_DNA"/>
</dbReference>
<dbReference type="PANTHER" id="PTHR11468">
    <property type="entry name" value="GLYCOGEN PHOSPHORYLASE"/>
    <property type="match status" value="1"/>
</dbReference>
<comment type="similarity">
    <text evidence="4 13">Belongs to the glycogen phosphorylase family.</text>
</comment>
<evidence type="ECO:0000256" key="8">
    <source>
        <dbReference type="ARBA" id="ARBA00022679"/>
    </source>
</evidence>
<reference evidence="14" key="1">
    <citation type="submission" date="2024-05" db="EMBL/GenBank/DDBJ databases">
        <authorList>
            <person name="Bunk B."/>
            <person name="Swiderski J."/>
            <person name="Sproer C."/>
            <person name="Thiel V."/>
        </authorList>
    </citation>
    <scope>NUCLEOTIDE SEQUENCE</scope>
    <source>
        <strain evidence="14">DSM 17735</strain>
    </source>
</reference>
<evidence type="ECO:0000256" key="6">
    <source>
        <dbReference type="ARBA" id="ARBA00022533"/>
    </source>
</evidence>
<dbReference type="FunFam" id="3.40.50.2000:FF:000153">
    <property type="entry name" value="Alpha-1,4 glucan phosphorylase"/>
    <property type="match status" value="1"/>
</dbReference>
<proteinExistence type="inferred from homology"/>
<dbReference type="SUPFAM" id="SSF53756">
    <property type="entry name" value="UDP-Glycosyltransferase/glycogen phosphorylase"/>
    <property type="match status" value="1"/>
</dbReference>
<dbReference type="InterPro" id="IPR000811">
    <property type="entry name" value="Glyco_trans_35"/>
</dbReference>
<evidence type="ECO:0000256" key="7">
    <source>
        <dbReference type="ARBA" id="ARBA00022676"/>
    </source>
</evidence>
<dbReference type="CDD" id="cd04300">
    <property type="entry name" value="GT35_Glycogen_Phosphorylase"/>
    <property type="match status" value="1"/>
</dbReference>
<dbReference type="InterPro" id="IPR011833">
    <property type="entry name" value="Glycg_phsphrylas"/>
</dbReference>
<dbReference type="GO" id="GO:0030170">
    <property type="term" value="F:pyridoxal phosphate binding"/>
    <property type="evidence" value="ECO:0007669"/>
    <property type="project" value="InterPro"/>
</dbReference>
<dbReference type="AlphaFoldDB" id="A0AAU7LXD5"/>
<keyword evidence="7 13" id="KW-0328">Glycosyltransferase</keyword>
<dbReference type="EC" id="2.4.1.1" evidence="13"/>
<sequence length="808" mass="89719">MNPPIAKHALAAQIEEHLLCTVGVASEDATQTDLMQAVAQVARQQLSQRWVETQAHQRAAKARRVVYLSMEFLMGRTLSNALAALNLTGGAAQGLMQHAQTLEDVADREPDAALGNGGLGRLAACFLDSMATLGLPSFGYGIRYEYGMFAQDIQDGAQVEYPDPWLQDGTPWEFPRAGISYPVRFGGWVEHVDGTPIWRHAGEVAAKAYDMVVPGHGTPLVSTLRLWKAVAPAHIDLGAFNTGDYARAASTKNEFENISWVLYPNDSTPAGRELRLKQEYFFVAASIQDLVKRHLDEHPTLSNLAEQVAIHLNDTHPAIGVAELMRLLCDVYQMPWAEAWALCGKTFSYTNHTLMPEALETWPVSLIQHVLPRHLEIIFRINKEFLEMAARHRPGDNAFLARLSLIDEHGERRVRMAHLSVVGSHKVNGVSALHSDLLVQTIFADFADIWPERFTNMTNGVTPRRWLAQANPQLSSLLDGTLGRQWRLDLDQLKRLDEYRLDAEFQGKFMAIKRANKARLAAYIERTTGISVSPDSLFDVQVKRIHEYKRQLLNLLHVVTRYQAILANPNADWVPRTVIFAGKAASSYHTAKSIIRLIHDVGSVINKDPRIGGKLKLVFVPNYGVSVAEVIMPGADLSEQISTAGTEASGTGNMKLALNGALTIGTDDGANIEIRQNVGDDNIFIFGLKTPEVHALRQSGYQPMRYYESLPALKSVLDAIAGGQFCPSEPGRYRALVDSLLWGGDHYLLLADYESYIATQLRVDALYRQPAQWCERAIANVAGMGVFSSDRTIREYASQIWNIEPATR</sequence>
<comment type="cofactor">
    <cofactor evidence="2 13">
        <name>pyridoxal 5'-phosphate</name>
        <dbReference type="ChEBI" id="CHEBI:597326"/>
    </cofactor>
</comment>
<evidence type="ECO:0000256" key="2">
    <source>
        <dbReference type="ARBA" id="ARBA00001933"/>
    </source>
</evidence>
<keyword evidence="10 13" id="KW-0119">Carbohydrate metabolism</keyword>
<evidence type="ECO:0000256" key="1">
    <source>
        <dbReference type="ARBA" id="ARBA00001275"/>
    </source>
</evidence>
<evidence type="ECO:0000256" key="4">
    <source>
        <dbReference type="ARBA" id="ARBA00006047"/>
    </source>
</evidence>
<organism evidence="14">
    <name type="scientific">Polaromonas hydrogenivorans</name>
    <dbReference type="NCBI Taxonomy" id="335476"/>
    <lineage>
        <taxon>Bacteria</taxon>
        <taxon>Pseudomonadati</taxon>
        <taxon>Pseudomonadota</taxon>
        <taxon>Betaproteobacteria</taxon>
        <taxon>Burkholderiales</taxon>
        <taxon>Comamonadaceae</taxon>
        <taxon>Polaromonas</taxon>
    </lineage>
</organism>
<dbReference type="NCBIfam" id="TIGR02093">
    <property type="entry name" value="P_ylase"/>
    <property type="match status" value="1"/>
</dbReference>
<feature type="modified residue" description="N6-(pyridoxal phosphate)lysine" evidence="12">
    <location>
        <position position="655"/>
    </location>
</feature>
<comment type="function">
    <text evidence="11">Phosphorylase is an important allosteric enzyme in carbohydrate metabolism. Enzymes from different sources differ in their regulatory mechanisms and in their natural substrates. However, all known phosphorylases share catalytic and structural properties.</text>
</comment>
<evidence type="ECO:0000256" key="11">
    <source>
        <dbReference type="ARBA" id="ARBA00025174"/>
    </source>
</evidence>
<dbReference type="FunFam" id="3.40.50.2000:FF:000003">
    <property type="entry name" value="Alpha-1,4 glucan phosphorylase"/>
    <property type="match status" value="1"/>
</dbReference>
<evidence type="ECO:0000256" key="10">
    <source>
        <dbReference type="ARBA" id="ARBA00023277"/>
    </source>
</evidence>
<keyword evidence="5" id="KW-0963">Cytoplasm</keyword>